<dbReference type="InterPro" id="IPR043128">
    <property type="entry name" value="Rev_trsase/Diguanyl_cyclase"/>
</dbReference>
<organism evidence="8 9">
    <name type="scientific">Aphelocoma coerulescens</name>
    <name type="common">Florida scrub-jay</name>
    <name type="synonym">Corvus coerulescens</name>
    <dbReference type="NCBI Taxonomy" id="39617"/>
    <lineage>
        <taxon>Eukaryota</taxon>
        <taxon>Metazoa</taxon>
        <taxon>Chordata</taxon>
        <taxon>Craniata</taxon>
        <taxon>Vertebrata</taxon>
        <taxon>Euteleostomi</taxon>
        <taxon>Archelosauria</taxon>
        <taxon>Archosauria</taxon>
        <taxon>Dinosauria</taxon>
        <taxon>Saurischia</taxon>
        <taxon>Theropoda</taxon>
        <taxon>Coelurosauria</taxon>
        <taxon>Aves</taxon>
        <taxon>Neognathae</taxon>
        <taxon>Neoaves</taxon>
        <taxon>Telluraves</taxon>
        <taxon>Australaves</taxon>
        <taxon>Passeriformes</taxon>
        <taxon>Corvoidea</taxon>
        <taxon>Corvidae</taxon>
        <taxon>Aphelocoma</taxon>
    </lineage>
</organism>
<comment type="caution">
    <text evidence="8">The sequence shown here is derived from an EMBL/GenBank/DDBJ whole genome shotgun (WGS) entry which is preliminary data.</text>
</comment>
<gene>
    <name evidence="8" type="primary">Ervk8_2</name>
    <name evidence="8" type="ORF">APHCOE_R16377</name>
</gene>
<evidence type="ECO:0000313" key="9">
    <source>
        <dbReference type="Proteomes" id="UP000575874"/>
    </source>
</evidence>
<dbReference type="InterPro" id="IPR010661">
    <property type="entry name" value="RVT_thumb"/>
</dbReference>
<name>A0A7K7CR62_APHCE</name>
<proteinExistence type="predicted"/>
<feature type="non-terminal residue" evidence="8">
    <location>
        <position position="67"/>
    </location>
</feature>
<evidence type="ECO:0000256" key="2">
    <source>
        <dbReference type="ARBA" id="ARBA00022695"/>
    </source>
</evidence>
<evidence type="ECO:0000259" key="7">
    <source>
        <dbReference type="Pfam" id="PF06817"/>
    </source>
</evidence>
<dbReference type="PANTHER" id="PTHR41694:SF3">
    <property type="entry name" value="RNA-DIRECTED DNA POLYMERASE-RELATED"/>
    <property type="match status" value="1"/>
</dbReference>
<evidence type="ECO:0000256" key="3">
    <source>
        <dbReference type="ARBA" id="ARBA00022722"/>
    </source>
</evidence>
<dbReference type="InterPro" id="IPR043502">
    <property type="entry name" value="DNA/RNA_pol_sf"/>
</dbReference>
<keyword evidence="3" id="KW-0540">Nuclease</keyword>
<dbReference type="GO" id="GO:0016787">
    <property type="term" value="F:hydrolase activity"/>
    <property type="evidence" value="ECO:0007669"/>
    <property type="project" value="UniProtKB-KW"/>
</dbReference>
<evidence type="ECO:0000256" key="4">
    <source>
        <dbReference type="ARBA" id="ARBA00022759"/>
    </source>
</evidence>
<accession>A0A7K7CR62</accession>
<dbReference type="EMBL" id="VZSI01000380">
    <property type="protein sequence ID" value="NWY22803.1"/>
    <property type="molecule type" value="Genomic_DNA"/>
</dbReference>
<dbReference type="SUPFAM" id="SSF56672">
    <property type="entry name" value="DNA/RNA polymerases"/>
    <property type="match status" value="1"/>
</dbReference>
<protein>
    <submittedName>
        <fullName evidence="8">POK8 protein</fullName>
    </submittedName>
</protein>
<dbReference type="Proteomes" id="UP000575874">
    <property type="component" value="Unassembled WGS sequence"/>
</dbReference>
<keyword evidence="1" id="KW-0808">Transferase</keyword>
<dbReference type="GO" id="GO:0004519">
    <property type="term" value="F:endonuclease activity"/>
    <property type="evidence" value="ECO:0007669"/>
    <property type="project" value="UniProtKB-KW"/>
</dbReference>
<feature type="domain" description="Reverse transcriptase thumb" evidence="7">
    <location>
        <begin position="15"/>
        <end position="67"/>
    </location>
</feature>
<keyword evidence="5" id="KW-0378">Hydrolase</keyword>
<dbReference type="Gene3D" id="3.30.70.270">
    <property type="match status" value="1"/>
</dbReference>
<keyword evidence="9" id="KW-1185">Reference proteome</keyword>
<reference evidence="8 9" key="1">
    <citation type="submission" date="2019-09" db="EMBL/GenBank/DDBJ databases">
        <title>Bird 10,000 Genomes (B10K) Project - Family phase.</title>
        <authorList>
            <person name="Zhang G."/>
        </authorList>
    </citation>
    <scope>NUCLEOTIDE SEQUENCE [LARGE SCALE GENOMIC DNA]</scope>
    <source>
        <strain evidence="8">OUT-0022</strain>
        <tissue evidence="8">Blood</tissue>
    </source>
</reference>
<keyword evidence="6" id="KW-0695">RNA-directed DNA polymerase</keyword>
<dbReference type="GO" id="GO:0003964">
    <property type="term" value="F:RNA-directed DNA polymerase activity"/>
    <property type="evidence" value="ECO:0007669"/>
    <property type="project" value="UniProtKB-KW"/>
</dbReference>
<dbReference type="PANTHER" id="PTHR41694">
    <property type="entry name" value="ENDOGENOUS RETROVIRUS GROUP K MEMBER POL PROTEIN"/>
    <property type="match status" value="1"/>
</dbReference>
<dbReference type="Pfam" id="PF06817">
    <property type="entry name" value="RVT_thumb"/>
    <property type="match status" value="1"/>
</dbReference>
<evidence type="ECO:0000256" key="1">
    <source>
        <dbReference type="ARBA" id="ARBA00022679"/>
    </source>
</evidence>
<keyword evidence="4" id="KW-0255">Endonuclease</keyword>
<evidence type="ECO:0000313" key="8">
    <source>
        <dbReference type="EMBL" id="NWY22803.1"/>
    </source>
</evidence>
<sequence>WTYLGMKVTESRIHPAKMQIRTHVQTVNDVQRLVGDLQWLQTWVGITNEDMAPLIELLQSSSHPAEP</sequence>
<dbReference type="AlphaFoldDB" id="A0A7K7CR62"/>
<dbReference type="GO" id="GO:0035613">
    <property type="term" value="F:RNA stem-loop binding"/>
    <property type="evidence" value="ECO:0007669"/>
    <property type="project" value="TreeGrafter"/>
</dbReference>
<evidence type="ECO:0000256" key="5">
    <source>
        <dbReference type="ARBA" id="ARBA00022801"/>
    </source>
</evidence>
<evidence type="ECO:0000256" key="6">
    <source>
        <dbReference type="ARBA" id="ARBA00022918"/>
    </source>
</evidence>
<keyword evidence="2" id="KW-0548">Nucleotidyltransferase</keyword>
<feature type="non-terminal residue" evidence="8">
    <location>
        <position position="1"/>
    </location>
</feature>